<comment type="caution">
    <text evidence="1">The sequence shown here is derived from an EMBL/GenBank/DDBJ whole genome shotgun (WGS) entry which is preliminary data.</text>
</comment>
<dbReference type="EMBL" id="SMLL01000001">
    <property type="protein sequence ID" value="TFZ04422.1"/>
    <property type="molecule type" value="Genomic_DNA"/>
</dbReference>
<dbReference type="Gene3D" id="1.10.1470.10">
    <property type="entry name" value="YjbJ"/>
    <property type="match status" value="1"/>
</dbReference>
<reference evidence="1 2" key="1">
    <citation type="submission" date="2019-03" db="EMBL/GenBank/DDBJ databases">
        <title>Ramlibacter rhizophilus CCTCC AB2015357, whole genome shotgun sequence.</title>
        <authorList>
            <person name="Zhang X."/>
            <person name="Feng G."/>
            <person name="Zhu H."/>
        </authorList>
    </citation>
    <scope>NUCLEOTIDE SEQUENCE [LARGE SCALE GENOMIC DNA]</scope>
    <source>
        <strain evidence="1 2">CCTCC AB2015357</strain>
    </source>
</reference>
<dbReference type="InterPro" id="IPR036629">
    <property type="entry name" value="YjbJ_sf"/>
</dbReference>
<accession>A0A4Z0C0H0</accession>
<organism evidence="1 2">
    <name type="scientific">Ramlibacter rhizophilus</name>
    <dbReference type="NCBI Taxonomy" id="1781167"/>
    <lineage>
        <taxon>Bacteria</taxon>
        <taxon>Pseudomonadati</taxon>
        <taxon>Pseudomonadota</taxon>
        <taxon>Betaproteobacteria</taxon>
        <taxon>Burkholderiales</taxon>
        <taxon>Comamonadaceae</taxon>
        <taxon>Ramlibacter</taxon>
    </lineage>
</organism>
<evidence type="ECO:0000313" key="2">
    <source>
        <dbReference type="Proteomes" id="UP000297564"/>
    </source>
</evidence>
<protein>
    <recommendedName>
        <fullName evidence="3">General stress protein CsbD</fullName>
    </recommendedName>
</protein>
<keyword evidence="2" id="KW-1185">Reference proteome</keyword>
<proteinExistence type="predicted"/>
<evidence type="ECO:0008006" key="3">
    <source>
        <dbReference type="Google" id="ProtNLM"/>
    </source>
</evidence>
<sequence>MHDHLWRDNWIEFKARLMAQWEHLTHHELDTAADKREHVLRHIEHREGVDRPEAERRLREIETKR</sequence>
<dbReference type="OrthoDB" id="9796058at2"/>
<name>A0A4Z0C0H0_9BURK</name>
<dbReference type="Proteomes" id="UP000297564">
    <property type="component" value="Unassembled WGS sequence"/>
</dbReference>
<dbReference type="RefSeq" id="WP_135283304.1">
    <property type="nucleotide sequence ID" value="NZ_SMLL01000001.1"/>
</dbReference>
<dbReference type="AlphaFoldDB" id="A0A4Z0C0H0"/>
<evidence type="ECO:0000313" key="1">
    <source>
        <dbReference type="EMBL" id="TFZ04422.1"/>
    </source>
</evidence>
<gene>
    <name evidence="1" type="ORF">EZ242_01320</name>
</gene>